<feature type="chain" id="PRO_5021893364" evidence="2">
    <location>
        <begin position="25"/>
        <end position="542"/>
    </location>
</feature>
<dbReference type="KEGG" id="snep:Enr13x_50290"/>
<dbReference type="EC" id="3.1.6.6" evidence="4"/>
<evidence type="ECO:0000259" key="3">
    <source>
        <dbReference type="Pfam" id="PF16347"/>
    </source>
</evidence>
<dbReference type="EMBL" id="CP037423">
    <property type="protein sequence ID" value="QDV45155.1"/>
    <property type="molecule type" value="Genomic_DNA"/>
</dbReference>
<sequence length="542" mass="63091" precursor="true">MIMPFRFFHAFVLLGCLVANASHAPRVSADDRPNILFIFSDDHAPHAIGAYDGWLKSVDPTPNIDQLAKQGIVFRNSFCTNSICGPSRAVIQTGKHSHKNGFMNNGNSFDWNQQTFPKLLQKAGYTTAIYGKSHLKGEPQGYDDWKVLPGQGLYYNPDMITPEGRKRIEGHCTDVVTDLAVEWLKQGRTEDKPFMLMVQHKAPHRNWMPAPRHLDLYADIDLPEPNTLFDKWHDNAPPARHQELEIDRHMHLNFDLFVDLTPDFKGNELVGRYDKSAWRNMQRMTPEQLKTWFAAYRPRDKAFHEADLTADALVRWKYQRYAKNYLRCVKGVDESVGTLMETLDELGLSDNTVVIYSSDQGFYIGDHGWYDKRWMYEESLKMPLIVKWPGVTKPGSTDEHLVQNLDYAETFLEMAGADVPDDMQGESLVPLLKGDSPDDWRRSIYYHYYEYPSVHMVPRQYGVRNHRYKLIRFYQFDEWEFYDLKNDPDELTNQYNNPEYANQISDMKQELDRLRKHYQDDSDVSVLPEEKQIELRTPQAAG</sequence>
<evidence type="ECO:0000256" key="1">
    <source>
        <dbReference type="SAM" id="MobiDB-lite"/>
    </source>
</evidence>
<dbReference type="CDD" id="cd16031">
    <property type="entry name" value="G6S_like"/>
    <property type="match status" value="1"/>
</dbReference>
<dbReference type="GO" id="GO:0047753">
    <property type="term" value="F:choline-sulfatase activity"/>
    <property type="evidence" value="ECO:0007669"/>
    <property type="project" value="UniProtKB-EC"/>
</dbReference>
<gene>
    <name evidence="4" type="primary">betC_19</name>
    <name evidence="4" type="ORF">Enr13x_50290</name>
</gene>
<dbReference type="Gene3D" id="3.40.720.10">
    <property type="entry name" value="Alkaline Phosphatase, subunit A"/>
    <property type="match status" value="1"/>
</dbReference>
<dbReference type="InterPro" id="IPR017850">
    <property type="entry name" value="Alkaline_phosphatase_core_sf"/>
</dbReference>
<dbReference type="SUPFAM" id="SSF53649">
    <property type="entry name" value="Alkaline phosphatase-like"/>
    <property type="match status" value="1"/>
</dbReference>
<evidence type="ECO:0000313" key="5">
    <source>
        <dbReference type="Proteomes" id="UP000319004"/>
    </source>
</evidence>
<dbReference type="PANTHER" id="PTHR43108:SF6">
    <property type="entry name" value="N-SULPHOGLUCOSAMINE SULPHOHYDROLASE"/>
    <property type="match status" value="1"/>
</dbReference>
<evidence type="ECO:0000256" key="2">
    <source>
        <dbReference type="SAM" id="SignalP"/>
    </source>
</evidence>
<dbReference type="Pfam" id="PF16347">
    <property type="entry name" value="SGSH_C"/>
    <property type="match status" value="1"/>
</dbReference>
<protein>
    <submittedName>
        <fullName evidence="4">Choline-sulfatase</fullName>
        <ecNumber evidence="4">3.1.6.6</ecNumber>
    </submittedName>
</protein>
<dbReference type="Proteomes" id="UP000319004">
    <property type="component" value="Chromosome"/>
</dbReference>
<name>A0A518HWC7_9BACT</name>
<feature type="domain" description="N-sulphoglucosamine sulphohydrolase C-terminal" evidence="3">
    <location>
        <begin position="365"/>
        <end position="516"/>
    </location>
</feature>
<reference evidence="4 5" key="1">
    <citation type="submission" date="2019-03" db="EMBL/GenBank/DDBJ databases">
        <title>Deep-cultivation of Planctomycetes and their phenomic and genomic characterization uncovers novel biology.</title>
        <authorList>
            <person name="Wiegand S."/>
            <person name="Jogler M."/>
            <person name="Boedeker C."/>
            <person name="Pinto D."/>
            <person name="Vollmers J."/>
            <person name="Rivas-Marin E."/>
            <person name="Kohn T."/>
            <person name="Peeters S.H."/>
            <person name="Heuer A."/>
            <person name="Rast P."/>
            <person name="Oberbeckmann S."/>
            <person name="Bunk B."/>
            <person name="Jeske O."/>
            <person name="Meyerdierks A."/>
            <person name="Storesund J.E."/>
            <person name="Kallscheuer N."/>
            <person name="Luecker S."/>
            <person name="Lage O.M."/>
            <person name="Pohl T."/>
            <person name="Merkel B.J."/>
            <person name="Hornburger P."/>
            <person name="Mueller R.-W."/>
            <person name="Bruemmer F."/>
            <person name="Labrenz M."/>
            <person name="Spormann A.M."/>
            <person name="Op den Camp H."/>
            <person name="Overmann J."/>
            <person name="Amann R."/>
            <person name="Jetten M.S.M."/>
            <person name="Mascher T."/>
            <person name="Medema M.H."/>
            <person name="Devos D.P."/>
            <person name="Kaster A.-K."/>
            <person name="Ovreas L."/>
            <person name="Rohde M."/>
            <person name="Galperin M.Y."/>
            <person name="Jogler C."/>
        </authorList>
    </citation>
    <scope>NUCLEOTIDE SEQUENCE [LARGE SCALE GENOMIC DNA]</scope>
    <source>
        <strain evidence="4 5">Enr13</strain>
    </source>
</reference>
<dbReference type="PANTHER" id="PTHR43108">
    <property type="entry name" value="N-ACETYLGLUCOSAMINE-6-SULFATASE FAMILY MEMBER"/>
    <property type="match status" value="1"/>
</dbReference>
<dbReference type="AlphaFoldDB" id="A0A518HWC7"/>
<keyword evidence="5" id="KW-1185">Reference proteome</keyword>
<dbReference type="OrthoDB" id="237120at2"/>
<feature type="region of interest" description="Disordered" evidence="1">
    <location>
        <begin position="519"/>
        <end position="542"/>
    </location>
</feature>
<organism evidence="4 5">
    <name type="scientific">Stieleria neptunia</name>
    <dbReference type="NCBI Taxonomy" id="2527979"/>
    <lineage>
        <taxon>Bacteria</taxon>
        <taxon>Pseudomonadati</taxon>
        <taxon>Planctomycetota</taxon>
        <taxon>Planctomycetia</taxon>
        <taxon>Pirellulales</taxon>
        <taxon>Pirellulaceae</taxon>
        <taxon>Stieleria</taxon>
    </lineage>
</organism>
<keyword evidence="2" id="KW-0732">Signal</keyword>
<feature type="signal peptide" evidence="2">
    <location>
        <begin position="1"/>
        <end position="24"/>
    </location>
</feature>
<keyword evidence="4" id="KW-0378">Hydrolase</keyword>
<proteinExistence type="predicted"/>
<dbReference type="InterPro" id="IPR032506">
    <property type="entry name" value="SGSH_C"/>
</dbReference>
<evidence type="ECO:0000313" key="4">
    <source>
        <dbReference type="EMBL" id="QDV45155.1"/>
    </source>
</evidence>
<accession>A0A518HWC7</accession>